<organism evidence="2">
    <name type="scientific">viral metagenome</name>
    <dbReference type="NCBI Taxonomy" id="1070528"/>
    <lineage>
        <taxon>unclassified sequences</taxon>
        <taxon>metagenomes</taxon>
        <taxon>organismal metagenomes</taxon>
    </lineage>
</organism>
<dbReference type="InterPro" id="IPR012337">
    <property type="entry name" value="RNaseH-like_sf"/>
</dbReference>
<proteinExistence type="predicted"/>
<dbReference type="EMBL" id="MN739391">
    <property type="protein sequence ID" value="QHT02242.1"/>
    <property type="molecule type" value="Genomic_DNA"/>
</dbReference>
<dbReference type="PANTHER" id="PTHR30231">
    <property type="entry name" value="DNA POLYMERASE III SUBUNIT EPSILON"/>
    <property type="match status" value="1"/>
</dbReference>
<sequence>MALFIDTETSGLPDTRNLRWGVYPDYKDLEKYDSARIVQFSILITDTKFKYEDVKDYIIKRENFEITNGSFHGITNEISDTVGVDFNTIAAEIFYEMLKKTTHIVAHNVGFDVGVIKAELHRRKLQYIIDELDKKTLLCTMKHMKPILKIINQYGNYKNPSLNEIYKFNFKKDVENAHNSLYDVYNLHQVVEHMYKNKTLNYEIRGSVSSISNKEGCEETNKDTPK</sequence>
<dbReference type="GO" id="GO:0003676">
    <property type="term" value="F:nucleic acid binding"/>
    <property type="evidence" value="ECO:0007669"/>
    <property type="project" value="InterPro"/>
</dbReference>
<dbReference type="GO" id="GO:0005829">
    <property type="term" value="C:cytosol"/>
    <property type="evidence" value="ECO:0007669"/>
    <property type="project" value="TreeGrafter"/>
</dbReference>
<dbReference type="AlphaFoldDB" id="A0A6C0CDM4"/>
<dbReference type="GO" id="GO:0045004">
    <property type="term" value="P:DNA replication proofreading"/>
    <property type="evidence" value="ECO:0007669"/>
    <property type="project" value="TreeGrafter"/>
</dbReference>
<evidence type="ECO:0000259" key="1">
    <source>
        <dbReference type="SMART" id="SM00479"/>
    </source>
</evidence>
<dbReference type="InterPro" id="IPR036397">
    <property type="entry name" value="RNaseH_sf"/>
</dbReference>
<dbReference type="CDD" id="cd06127">
    <property type="entry name" value="DEDDh"/>
    <property type="match status" value="1"/>
</dbReference>
<protein>
    <recommendedName>
        <fullName evidence="1">Exonuclease domain-containing protein</fullName>
    </recommendedName>
</protein>
<dbReference type="GO" id="GO:0008408">
    <property type="term" value="F:3'-5' exonuclease activity"/>
    <property type="evidence" value="ECO:0007669"/>
    <property type="project" value="TreeGrafter"/>
</dbReference>
<dbReference type="InterPro" id="IPR013520">
    <property type="entry name" value="Ribonucl_H"/>
</dbReference>
<dbReference type="Gene3D" id="3.30.420.10">
    <property type="entry name" value="Ribonuclease H-like superfamily/Ribonuclease H"/>
    <property type="match status" value="1"/>
</dbReference>
<accession>A0A6C0CDM4</accession>
<reference evidence="2" key="1">
    <citation type="journal article" date="2020" name="Nature">
        <title>Giant virus diversity and host interactions through global metagenomics.</title>
        <authorList>
            <person name="Schulz F."/>
            <person name="Roux S."/>
            <person name="Paez-Espino D."/>
            <person name="Jungbluth S."/>
            <person name="Walsh D.A."/>
            <person name="Denef V.J."/>
            <person name="McMahon K.D."/>
            <person name="Konstantinidis K.T."/>
            <person name="Eloe-Fadrosh E.A."/>
            <person name="Kyrpides N.C."/>
            <person name="Woyke T."/>
        </authorList>
    </citation>
    <scope>NUCLEOTIDE SEQUENCE</scope>
    <source>
        <strain evidence="2">GVMAG-M-3300020565-3</strain>
    </source>
</reference>
<dbReference type="PANTHER" id="PTHR30231:SF41">
    <property type="entry name" value="DNA POLYMERASE III SUBUNIT EPSILON"/>
    <property type="match status" value="1"/>
</dbReference>
<feature type="domain" description="Exonuclease" evidence="1">
    <location>
        <begin position="1"/>
        <end position="200"/>
    </location>
</feature>
<dbReference type="SMART" id="SM00479">
    <property type="entry name" value="EXOIII"/>
    <property type="match status" value="1"/>
</dbReference>
<dbReference type="SUPFAM" id="SSF53098">
    <property type="entry name" value="Ribonuclease H-like"/>
    <property type="match status" value="1"/>
</dbReference>
<dbReference type="Pfam" id="PF00929">
    <property type="entry name" value="RNase_T"/>
    <property type="match status" value="1"/>
</dbReference>
<evidence type="ECO:0000313" key="2">
    <source>
        <dbReference type="EMBL" id="QHT02242.1"/>
    </source>
</evidence>
<name>A0A6C0CDM4_9ZZZZ</name>